<feature type="transmembrane region" description="Helical" evidence="1">
    <location>
        <begin position="36"/>
        <end position="58"/>
    </location>
</feature>
<keyword evidence="3" id="KW-1185">Reference proteome</keyword>
<proteinExistence type="predicted"/>
<comment type="caution">
    <text evidence="2">The sequence shown here is derived from an EMBL/GenBank/DDBJ whole genome shotgun (WGS) entry which is preliminary data.</text>
</comment>
<keyword evidence="1" id="KW-0472">Membrane</keyword>
<keyword evidence="1" id="KW-0812">Transmembrane</keyword>
<organism evidence="2 3">
    <name type="scientific">Algoriphagus antarcticus</name>
    <dbReference type="NCBI Taxonomy" id="238540"/>
    <lineage>
        <taxon>Bacteria</taxon>
        <taxon>Pseudomonadati</taxon>
        <taxon>Bacteroidota</taxon>
        <taxon>Cytophagia</taxon>
        <taxon>Cytophagales</taxon>
        <taxon>Cyclobacteriaceae</taxon>
        <taxon>Algoriphagus</taxon>
    </lineage>
</organism>
<sequence>MNGGINDKTLTSINFLILGYFILLWLVNYFQINFAIIGVFVELLTIPFLLAQLVFLVIGVKFILNNEKRLLTIVSLLALALCTFITIGSFFWH</sequence>
<feature type="transmembrane region" description="Helical" evidence="1">
    <location>
        <begin position="12"/>
        <end position="30"/>
    </location>
</feature>
<gene>
    <name evidence="2" type="ORF">C8N25_11022</name>
</gene>
<evidence type="ECO:0000313" key="2">
    <source>
        <dbReference type="EMBL" id="REG88244.1"/>
    </source>
</evidence>
<dbReference type="EMBL" id="QUNF01000010">
    <property type="protein sequence ID" value="REG88244.1"/>
    <property type="molecule type" value="Genomic_DNA"/>
</dbReference>
<dbReference type="AlphaFoldDB" id="A0A3E0DUE1"/>
<protein>
    <submittedName>
        <fullName evidence="2">Uncharacterized protein</fullName>
    </submittedName>
</protein>
<evidence type="ECO:0000313" key="3">
    <source>
        <dbReference type="Proteomes" id="UP000256405"/>
    </source>
</evidence>
<reference evidence="2 3" key="1">
    <citation type="submission" date="2018-08" db="EMBL/GenBank/DDBJ databases">
        <title>Genomic Encyclopedia of Archaeal and Bacterial Type Strains, Phase II (KMG-II): from individual species to whole genera.</title>
        <authorList>
            <person name="Goeker M."/>
        </authorList>
    </citation>
    <scope>NUCLEOTIDE SEQUENCE [LARGE SCALE GENOMIC DNA]</scope>
    <source>
        <strain evidence="2 3">DSM 15986</strain>
    </source>
</reference>
<feature type="transmembrane region" description="Helical" evidence="1">
    <location>
        <begin position="70"/>
        <end position="92"/>
    </location>
</feature>
<dbReference type="Proteomes" id="UP000256405">
    <property type="component" value="Unassembled WGS sequence"/>
</dbReference>
<evidence type="ECO:0000256" key="1">
    <source>
        <dbReference type="SAM" id="Phobius"/>
    </source>
</evidence>
<accession>A0A3E0DUE1</accession>
<name>A0A3E0DUE1_9BACT</name>
<keyword evidence="1" id="KW-1133">Transmembrane helix</keyword>